<dbReference type="InterPro" id="IPR006977">
    <property type="entry name" value="Yip1_dom"/>
</dbReference>
<feature type="transmembrane region" description="Helical" evidence="5">
    <location>
        <begin position="31"/>
        <end position="52"/>
    </location>
</feature>
<dbReference type="EMBL" id="CP118848">
    <property type="protein sequence ID" value="WHI60472.1"/>
    <property type="molecule type" value="Genomic_DNA"/>
</dbReference>
<evidence type="ECO:0000256" key="2">
    <source>
        <dbReference type="ARBA" id="ARBA00022692"/>
    </source>
</evidence>
<evidence type="ECO:0000256" key="3">
    <source>
        <dbReference type="ARBA" id="ARBA00022989"/>
    </source>
</evidence>
<evidence type="ECO:0000313" key="8">
    <source>
        <dbReference type="Proteomes" id="UP001223261"/>
    </source>
</evidence>
<accession>A0AAX3W696</accession>
<dbReference type="Pfam" id="PF04893">
    <property type="entry name" value="Yip1"/>
    <property type="match status" value="1"/>
</dbReference>
<keyword evidence="4 5" id="KW-0472">Membrane</keyword>
<dbReference type="AlphaFoldDB" id="A0AAX3W696"/>
<feature type="transmembrane region" description="Helical" evidence="5">
    <location>
        <begin position="80"/>
        <end position="103"/>
    </location>
</feature>
<evidence type="ECO:0000256" key="4">
    <source>
        <dbReference type="ARBA" id="ARBA00023136"/>
    </source>
</evidence>
<protein>
    <submittedName>
        <fullName evidence="7">YIP1 family protein</fullName>
    </submittedName>
</protein>
<comment type="subcellular location">
    <subcellularLocation>
        <location evidence="1">Membrane</location>
        <topology evidence="1">Multi-pass membrane protein</topology>
    </subcellularLocation>
</comment>
<evidence type="ECO:0000256" key="1">
    <source>
        <dbReference type="ARBA" id="ARBA00004141"/>
    </source>
</evidence>
<sequence length="220" mass="24199">MENSNANQTSAKTSDLPFVDHFSKLRENPKWIVKLIIFTILSFISLLLTNYITDNTEILKKAGLDSSQIEQQNEMDIGTIIGQTVGGVIFGLLIIFLLFLIVSKIMKSDARAIHIFSASISYLIITTTFSIIIYGIQALFGLTLPNTQIDSLNVFDKGNQYLSVFNLSGLLSAYLIFAVYYGTSKLSKKVSIIWAIVALIVTIGFGLISASFINAIQGLV</sequence>
<feature type="domain" description="Yip1" evidence="6">
    <location>
        <begin position="20"/>
        <end position="208"/>
    </location>
</feature>
<evidence type="ECO:0000313" key="7">
    <source>
        <dbReference type="EMBL" id="WHI60472.1"/>
    </source>
</evidence>
<name>A0AAX3W696_MAMLE</name>
<evidence type="ECO:0000256" key="5">
    <source>
        <dbReference type="SAM" id="Phobius"/>
    </source>
</evidence>
<proteinExistence type="predicted"/>
<evidence type="ECO:0000259" key="6">
    <source>
        <dbReference type="Pfam" id="PF04893"/>
    </source>
</evidence>
<feature type="transmembrane region" description="Helical" evidence="5">
    <location>
        <begin position="192"/>
        <end position="216"/>
    </location>
</feature>
<organism evidence="7 8">
    <name type="scientific">Mammaliicoccus lentus</name>
    <name type="common">Staphylococcus lentus</name>
    <dbReference type="NCBI Taxonomy" id="42858"/>
    <lineage>
        <taxon>Bacteria</taxon>
        <taxon>Bacillati</taxon>
        <taxon>Bacillota</taxon>
        <taxon>Bacilli</taxon>
        <taxon>Bacillales</taxon>
        <taxon>Staphylococcaceae</taxon>
        <taxon>Mammaliicoccus</taxon>
    </lineage>
</organism>
<dbReference type="Proteomes" id="UP001223261">
    <property type="component" value="Chromosome"/>
</dbReference>
<dbReference type="RefSeq" id="WP_282862573.1">
    <property type="nucleotide sequence ID" value="NZ_CP118848.1"/>
</dbReference>
<dbReference type="GO" id="GO:0016020">
    <property type="term" value="C:membrane"/>
    <property type="evidence" value="ECO:0007669"/>
    <property type="project" value="UniProtKB-SubCell"/>
</dbReference>
<gene>
    <name evidence="7" type="ORF">PYH69_02270</name>
</gene>
<keyword evidence="2 5" id="KW-0812">Transmembrane</keyword>
<feature type="transmembrane region" description="Helical" evidence="5">
    <location>
        <begin position="115"/>
        <end position="140"/>
    </location>
</feature>
<feature type="transmembrane region" description="Helical" evidence="5">
    <location>
        <begin position="160"/>
        <end position="180"/>
    </location>
</feature>
<keyword evidence="3 5" id="KW-1133">Transmembrane helix</keyword>
<reference evidence="7" key="1">
    <citation type="journal article" date="2023" name="Antibiotics">
        <title>Prevalence and Molecular Characterization of Methicillin-Resistant Staphylococci (MRS) and Mammaliicocci (MRM) in Dromedary Camels from Algeria: First Detection of SCCmec-mecC Hybrid in Methicillin-Resistant Mammaliicoccus lentus.</title>
        <authorList>
            <person name="Belhout C."/>
            <person name="Boyen F."/>
            <person name="Vereecke N."/>
            <person name="Theuns S."/>
            <person name="Taibi N."/>
            <person name="Stegger M."/>
            <person name="de la Fe-Rodriguez P.Y."/>
            <person name="Bouayad L."/>
            <person name="Elgroud R."/>
            <person name="Butaye P."/>
        </authorList>
    </citation>
    <scope>NUCLEOTIDE SEQUENCE</scope>
    <source>
        <strain evidence="7">7048</strain>
    </source>
</reference>